<dbReference type="GO" id="GO:0005737">
    <property type="term" value="C:cytoplasm"/>
    <property type="evidence" value="ECO:0007669"/>
    <property type="project" value="UniProtKB-SubCell"/>
</dbReference>
<keyword evidence="3 7" id="KW-0547">Nucleotide-binding</keyword>
<dbReference type="Pfam" id="PF01336">
    <property type="entry name" value="tRNA_anti-codon"/>
    <property type="match status" value="1"/>
</dbReference>
<comment type="function">
    <text evidence="7">Aspartyl-tRNA synthetase with relaxed tRNA specificity since it is able to aspartylate not only its cognate tRNA(Asp) but also tRNA(Asn). Reaction proceeds in two steps: L-aspartate is first activated by ATP to form Asp-AMP and then transferred to the acceptor end of tRNA(Asp/Asn).</text>
</comment>
<dbReference type="SUPFAM" id="SSF50249">
    <property type="entry name" value="Nucleic acid-binding proteins"/>
    <property type="match status" value="1"/>
</dbReference>
<dbReference type="GO" id="GO:0005524">
    <property type="term" value="F:ATP binding"/>
    <property type="evidence" value="ECO:0007669"/>
    <property type="project" value="UniProtKB-UniRule"/>
</dbReference>
<keyword evidence="6 7" id="KW-0030">Aminoacyl-tRNA synthetase</keyword>
<dbReference type="InterPro" id="IPR004115">
    <property type="entry name" value="GAD-like_sf"/>
</dbReference>
<comment type="catalytic activity">
    <reaction evidence="7">
        <text>tRNA(Asx) + L-aspartate + ATP = L-aspartyl-tRNA(Asx) + AMP + diphosphate</text>
        <dbReference type="Rhea" id="RHEA:18349"/>
        <dbReference type="Rhea" id="RHEA-COMP:9710"/>
        <dbReference type="Rhea" id="RHEA-COMP:9711"/>
        <dbReference type="ChEBI" id="CHEBI:29991"/>
        <dbReference type="ChEBI" id="CHEBI:30616"/>
        <dbReference type="ChEBI" id="CHEBI:33019"/>
        <dbReference type="ChEBI" id="CHEBI:78442"/>
        <dbReference type="ChEBI" id="CHEBI:78516"/>
        <dbReference type="ChEBI" id="CHEBI:456215"/>
        <dbReference type="EC" id="6.1.1.23"/>
    </reaction>
</comment>
<accession>H5TW15</accession>
<dbReference type="InterPro" id="IPR047089">
    <property type="entry name" value="Asp-tRNA-ligase_1_N"/>
</dbReference>
<dbReference type="Proteomes" id="UP000005845">
    <property type="component" value="Unassembled WGS sequence"/>
</dbReference>
<dbReference type="InterPro" id="IPR004365">
    <property type="entry name" value="NA-bd_OB_tRNA"/>
</dbReference>
<dbReference type="RefSeq" id="WP_005202638.1">
    <property type="nucleotide sequence ID" value="NZ_BAFC01000022.1"/>
</dbReference>
<feature type="binding site" evidence="7">
    <location>
        <position position="225"/>
    </location>
    <ligand>
        <name>ATP</name>
        <dbReference type="ChEBI" id="CHEBI:30616"/>
    </ligand>
</feature>
<dbReference type="InterPro" id="IPR047090">
    <property type="entry name" value="AspRS_core"/>
</dbReference>
<evidence type="ECO:0000256" key="7">
    <source>
        <dbReference type="HAMAP-Rule" id="MF_00044"/>
    </source>
</evidence>
<feature type="binding site" evidence="7">
    <location>
        <position position="170"/>
    </location>
    <ligand>
        <name>L-aspartate</name>
        <dbReference type="ChEBI" id="CHEBI:29991"/>
    </ligand>
</feature>
<dbReference type="Pfam" id="PF02938">
    <property type="entry name" value="GAD"/>
    <property type="match status" value="1"/>
</dbReference>
<evidence type="ECO:0000259" key="9">
    <source>
        <dbReference type="PROSITE" id="PS50862"/>
    </source>
</evidence>
<dbReference type="InterPro" id="IPR004524">
    <property type="entry name" value="Asp-tRNA-ligase_1"/>
</dbReference>
<feature type="binding site" evidence="7">
    <location>
        <position position="457"/>
    </location>
    <ligand>
        <name>L-aspartate</name>
        <dbReference type="ChEBI" id="CHEBI:29991"/>
    </ligand>
</feature>
<proteinExistence type="inferred from homology"/>
<evidence type="ECO:0000256" key="3">
    <source>
        <dbReference type="ARBA" id="ARBA00022741"/>
    </source>
</evidence>
<dbReference type="PROSITE" id="PS50862">
    <property type="entry name" value="AA_TRNA_LIGASE_II"/>
    <property type="match status" value="1"/>
</dbReference>
<dbReference type="Gene3D" id="2.40.50.140">
    <property type="entry name" value="Nucleic acid-binding proteins"/>
    <property type="match status" value="1"/>
</dbReference>
<dbReference type="Gene3D" id="3.30.1360.30">
    <property type="entry name" value="GAD-like domain"/>
    <property type="match status" value="1"/>
</dbReference>
<feature type="domain" description="Aminoacyl-transfer RNA synthetases class-II family profile" evidence="9">
    <location>
        <begin position="137"/>
        <end position="564"/>
    </location>
</feature>
<gene>
    <name evidence="7 10" type="primary">aspS</name>
    <name evidence="10" type="ORF">GOSPT_022_00170</name>
</gene>
<feature type="site" description="Important for tRNA non-discrimination" evidence="7">
    <location>
        <position position="80"/>
    </location>
</feature>
<evidence type="ECO:0000256" key="4">
    <source>
        <dbReference type="ARBA" id="ARBA00022840"/>
    </source>
</evidence>
<feature type="region of interest" description="Disordered" evidence="8">
    <location>
        <begin position="567"/>
        <end position="610"/>
    </location>
</feature>
<feature type="binding site" evidence="7">
    <location>
        <position position="498"/>
    </location>
    <ligand>
        <name>L-aspartate</name>
        <dbReference type="ChEBI" id="CHEBI:29991"/>
    </ligand>
</feature>
<keyword evidence="11" id="KW-1185">Reference proteome</keyword>
<comment type="subunit">
    <text evidence="7">Homodimer.</text>
</comment>
<dbReference type="PANTHER" id="PTHR22594:SF5">
    <property type="entry name" value="ASPARTATE--TRNA LIGASE, MITOCHONDRIAL"/>
    <property type="match status" value="1"/>
</dbReference>
<organism evidence="10 11">
    <name type="scientific">Gordonia sputi NBRC 100414</name>
    <dbReference type="NCBI Taxonomy" id="1089453"/>
    <lineage>
        <taxon>Bacteria</taxon>
        <taxon>Bacillati</taxon>
        <taxon>Actinomycetota</taxon>
        <taxon>Actinomycetes</taxon>
        <taxon>Mycobacteriales</taxon>
        <taxon>Gordoniaceae</taxon>
        <taxon>Gordonia</taxon>
    </lineage>
</organism>
<sequence length="610" mass="65840">MLRTHFAGSLRRADASQTVTVAGWVARRRDHGGVVFIDLRDSSGLVQVVFREEAVAEKAHRLRAEYVVKVTGVVEERPAGSENPNLPSGEIEINATDLEVLNESAPLPFQLDESPGEEARLRYRYIDLRREGPAAAIRLRSKANAAARGVLAAHDFVEIETPTLTRSTPEGARDFLVPARLQPGTFYALPQSPQLFKQLLMVAGMERYYQIARAYRDEDFRADRQPEFTQLDIEMSFVDEDDVIALAEEILVALWRLIGVEVSTPIPRMTYADAMRRFGSDKPDLRFGIELVECTEYFANTPFRVFQAPYVGAVVMEGGASQPRRTLDAWQEWAKQRGAKGLAYVLVGEDGTLGGPVAKNLSDAERDGLAAHVGAKPGDCVFFAAGPAKAQRALLGAARSEIAVRLGLIPAPGEPVDPSTAAWAFTWIVDAPLFEPADDATASGDVAVGSGAWTAVHHAFTSPKPESLDGLESDPGNALAYAYDIVCNGNEIGGGSIRIHRRDIQERVFAIMGIDHDEAQEKFGFLLDAFAYGAPPHGGIAFGWDRITALLAGESSIREVIAFPKSGGGVDPLTDAPAPITAAQRKESGIDAKPKPKGGESDQGAAKPAS</sequence>
<dbReference type="GO" id="GO:0006422">
    <property type="term" value="P:aspartyl-tRNA aminoacylation"/>
    <property type="evidence" value="ECO:0007669"/>
    <property type="project" value="UniProtKB-UniRule"/>
</dbReference>
<dbReference type="EMBL" id="BAFC01000022">
    <property type="protein sequence ID" value="GAB37673.1"/>
    <property type="molecule type" value="Genomic_DNA"/>
</dbReference>
<evidence type="ECO:0000313" key="11">
    <source>
        <dbReference type="Proteomes" id="UP000005845"/>
    </source>
</evidence>
<feature type="binding site" evidence="7">
    <location>
        <position position="491"/>
    </location>
    <ligand>
        <name>ATP</name>
        <dbReference type="ChEBI" id="CHEBI:30616"/>
    </ligand>
</feature>
<feature type="binding site" evidence="7">
    <location>
        <begin position="216"/>
        <end position="218"/>
    </location>
    <ligand>
        <name>ATP</name>
        <dbReference type="ChEBI" id="CHEBI:30616"/>
    </ligand>
</feature>
<dbReference type="SUPFAM" id="SSF55261">
    <property type="entry name" value="GAD domain-like"/>
    <property type="match status" value="1"/>
</dbReference>
<evidence type="ECO:0000256" key="1">
    <source>
        <dbReference type="ARBA" id="ARBA00006303"/>
    </source>
</evidence>
<keyword evidence="2 7" id="KW-0436">Ligase</keyword>
<dbReference type="InterPro" id="IPR006195">
    <property type="entry name" value="aa-tRNA-synth_II"/>
</dbReference>
<dbReference type="GO" id="GO:0004815">
    <property type="term" value="F:aspartate-tRNA ligase activity"/>
    <property type="evidence" value="ECO:0007669"/>
    <property type="project" value="UniProtKB-UniRule"/>
</dbReference>
<keyword evidence="4 7" id="KW-0067">ATP-binding</keyword>
<keyword evidence="5 7" id="KW-0648">Protein biosynthesis</keyword>
<dbReference type="GO" id="GO:0003676">
    <property type="term" value="F:nucleic acid binding"/>
    <property type="evidence" value="ECO:0007669"/>
    <property type="project" value="InterPro"/>
</dbReference>
<dbReference type="EC" id="6.1.1.23" evidence="7"/>
<dbReference type="HAMAP" id="MF_00044">
    <property type="entry name" value="Asp_tRNA_synth_type1"/>
    <property type="match status" value="1"/>
</dbReference>
<dbReference type="InterPro" id="IPR045864">
    <property type="entry name" value="aa-tRNA-synth_II/BPL/LPL"/>
</dbReference>
<dbReference type="AlphaFoldDB" id="H5TW15"/>
<evidence type="ECO:0000256" key="6">
    <source>
        <dbReference type="ARBA" id="ARBA00023146"/>
    </source>
</evidence>
<dbReference type="CDD" id="cd00777">
    <property type="entry name" value="AspRS_core"/>
    <property type="match status" value="1"/>
</dbReference>
<dbReference type="NCBIfam" id="NF001750">
    <property type="entry name" value="PRK00476.1"/>
    <property type="match status" value="1"/>
</dbReference>
<dbReference type="InterPro" id="IPR002312">
    <property type="entry name" value="Asp/Asn-tRNA-synth_IIb"/>
</dbReference>
<evidence type="ECO:0000256" key="2">
    <source>
        <dbReference type="ARBA" id="ARBA00022598"/>
    </source>
</evidence>
<dbReference type="NCBIfam" id="TIGR00459">
    <property type="entry name" value="aspS_bact"/>
    <property type="match status" value="1"/>
</dbReference>
<reference evidence="10 11" key="1">
    <citation type="submission" date="2012-02" db="EMBL/GenBank/DDBJ databases">
        <title>Whole genome shotgun sequence of Gordonia sputi NBRC 100414.</title>
        <authorList>
            <person name="Yoshida I."/>
            <person name="Hosoyama A."/>
            <person name="Tsuchikane K."/>
            <person name="Katsumata H."/>
            <person name="Yamazaki S."/>
            <person name="Fujita N."/>
        </authorList>
    </citation>
    <scope>NUCLEOTIDE SEQUENCE [LARGE SCALE GENOMIC DNA]</scope>
    <source>
        <strain evidence="10 11">NBRC 100414</strain>
    </source>
</reference>
<feature type="compositionally biased region" description="Basic and acidic residues" evidence="8">
    <location>
        <begin position="584"/>
        <end position="600"/>
    </location>
</feature>
<keyword evidence="7" id="KW-0963">Cytoplasm</keyword>
<dbReference type="Pfam" id="PF00152">
    <property type="entry name" value="tRNA-synt_2"/>
    <property type="match status" value="1"/>
</dbReference>
<dbReference type="InterPro" id="IPR004364">
    <property type="entry name" value="Aa-tRNA-synt_II"/>
</dbReference>
<evidence type="ECO:0000256" key="8">
    <source>
        <dbReference type="SAM" id="MobiDB-lite"/>
    </source>
</evidence>
<dbReference type="PRINTS" id="PR01042">
    <property type="entry name" value="TRNASYNTHASP"/>
</dbReference>
<feature type="binding site" evidence="7">
    <location>
        <position position="216"/>
    </location>
    <ligand>
        <name>L-aspartate</name>
        <dbReference type="ChEBI" id="CHEBI:29991"/>
    </ligand>
</feature>
<name>H5TW15_9ACTN</name>
<feature type="binding site" evidence="7">
    <location>
        <begin position="543"/>
        <end position="546"/>
    </location>
    <ligand>
        <name>ATP</name>
        <dbReference type="ChEBI" id="CHEBI:30616"/>
    </ligand>
</feature>
<evidence type="ECO:0000313" key="10">
    <source>
        <dbReference type="EMBL" id="GAB37673.1"/>
    </source>
</evidence>
<dbReference type="PANTHER" id="PTHR22594">
    <property type="entry name" value="ASPARTYL/LYSYL-TRNA SYNTHETASE"/>
    <property type="match status" value="1"/>
</dbReference>
<protein>
    <recommendedName>
        <fullName evidence="7">Aspartate--tRNA(Asp/Asn) ligase</fullName>
        <ecNumber evidence="7">6.1.1.23</ecNumber>
    </recommendedName>
    <alternativeName>
        <fullName evidence="7">Aspartyl-tRNA synthetase</fullName>
        <shortName evidence="7">AspRS</shortName>
    </alternativeName>
    <alternativeName>
        <fullName evidence="7">Non-discriminating aspartyl-tRNA synthetase</fullName>
        <shortName evidence="7">ND-AspRS</shortName>
    </alternativeName>
</protein>
<dbReference type="InterPro" id="IPR029351">
    <property type="entry name" value="GAD_dom"/>
</dbReference>
<dbReference type="CDD" id="cd04317">
    <property type="entry name" value="EcAspRS_like_N"/>
    <property type="match status" value="1"/>
</dbReference>
<feature type="site" description="Important for tRNA non-discrimination" evidence="7">
    <location>
        <position position="31"/>
    </location>
</feature>
<dbReference type="InterPro" id="IPR012340">
    <property type="entry name" value="NA-bd_OB-fold"/>
</dbReference>
<comment type="similarity">
    <text evidence="1 7">Belongs to the class-II aminoacyl-tRNA synthetase family. Type 1 subfamily.</text>
</comment>
<dbReference type="GO" id="GO:0050560">
    <property type="term" value="F:aspartate-tRNA(Asn) ligase activity"/>
    <property type="evidence" value="ECO:0007669"/>
    <property type="project" value="UniProtKB-EC"/>
</dbReference>
<dbReference type="Gene3D" id="3.30.930.10">
    <property type="entry name" value="Bira Bifunctional Protein, Domain 2"/>
    <property type="match status" value="1"/>
</dbReference>
<comment type="caution">
    <text evidence="10">The sequence shown here is derived from an EMBL/GenBank/DDBJ whole genome shotgun (WGS) entry which is preliminary data.</text>
</comment>
<comment type="subcellular location">
    <subcellularLocation>
        <location evidence="7">Cytoplasm</location>
    </subcellularLocation>
</comment>
<evidence type="ECO:0000256" key="5">
    <source>
        <dbReference type="ARBA" id="ARBA00022917"/>
    </source>
</evidence>
<dbReference type="SUPFAM" id="SSF55681">
    <property type="entry name" value="Class II aaRS and biotin synthetases"/>
    <property type="match status" value="1"/>
</dbReference>
<dbReference type="eggNOG" id="COG0173">
    <property type="taxonomic scope" value="Bacteria"/>
</dbReference>
<feature type="region of interest" description="Aspartate" evidence="7">
    <location>
        <begin position="194"/>
        <end position="197"/>
    </location>
</feature>